<dbReference type="InterPro" id="IPR050682">
    <property type="entry name" value="ModA/WtpA"/>
</dbReference>
<dbReference type="FunFam" id="3.40.190.10:FF:000035">
    <property type="entry name" value="Molybdate ABC transporter substrate-binding protein"/>
    <property type="match status" value="1"/>
</dbReference>
<keyword evidence="2 5" id="KW-0500">Molybdenum</keyword>
<evidence type="ECO:0000256" key="3">
    <source>
        <dbReference type="ARBA" id="ARBA00022723"/>
    </source>
</evidence>
<comment type="similarity">
    <text evidence="1">Belongs to the bacterial solute-binding protein ModA family.</text>
</comment>
<dbReference type="SUPFAM" id="SSF53850">
    <property type="entry name" value="Periplasmic binding protein-like II"/>
    <property type="match status" value="1"/>
</dbReference>
<dbReference type="GO" id="GO:0030973">
    <property type="term" value="F:molybdate ion binding"/>
    <property type="evidence" value="ECO:0007669"/>
    <property type="project" value="InterPro"/>
</dbReference>
<dbReference type="PANTHER" id="PTHR30632:SF14">
    <property type="entry name" value="TUNGSTATE_MOLYBDATE_CHROMATE-BINDING PROTEIN MODA"/>
    <property type="match status" value="1"/>
</dbReference>
<feature type="binding site" evidence="5">
    <location>
        <position position="183"/>
    </location>
    <ligand>
        <name>molybdate</name>
        <dbReference type="ChEBI" id="CHEBI:36264"/>
    </ligand>
</feature>
<comment type="caution">
    <text evidence="6">The sequence shown here is derived from an EMBL/GenBank/DDBJ whole genome shotgun (WGS) entry which is preliminary data.</text>
</comment>
<feature type="binding site" evidence="5">
    <location>
        <position position="74"/>
    </location>
    <ligand>
        <name>molybdate</name>
        <dbReference type="ChEBI" id="CHEBI:36264"/>
    </ligand>
</feature>
<dbReference type="AlphaFoldDB" id="A0A135L5A5"/>
<evidence type="ECO:0000313" key="6">
    <source>
        <dbReference type="EMBL" id="KXG44087.1"/>
    </source>
</evidence>
<dbReference type="PROSITE" id="PS51257">
    <property type="entry name" value="PROKAR_LIPOPROTEIN"/>
    <property type="match status" value="1"/>
</dbReference>
<sequence>MKRFTYLLTFLLLSLIIFSGCMNPENTGLSSDHLNHSPELTVAAAADLKFAFTEIGKLFEKATNSKLIFSFGSTGQLTDQIENGAPFDVIAAANIEYVDRLRSKNMIIDDTQQIYGVGRIGLATLKTNPIEVQTLNDLLKPEIKKIAIANPEHAPYGIAARQALESAGLWEKVKEKLVYGKNISDTLILIETGNADAGIIALSISKNEKINFYLIDDTLHTPIKQAIAVVKGSKQEDLARSFINYVNSKEGRAIMKKYGFILPEEN</sequence>
<gene>
    <name evidence="6" type="ORF">U473_08795</name>
</gene>
<evidence type="ECO:0000256" key="2">
    <source>
        <dbReference type="ARBA" id="ARBA00022505"/>
    </source>
</evidence>
<dbReference type="GO" id="GO:1901359">
    <property type="term" value="F:tungstate binding"/>
    <property type="evidence" value="ECO:0007669"/>
    <property type="project" value="UniProtKB-ARBA"/>
</dbReference>
<evidence type="ECO:0000313" key="7">
    <source>
        <dbReference type="Proteomes" id="UP000070352"/>
    </source>
</evidence>
<dbReference type="InterPro" id="IPR044084">
    <property type="entry name" value="AvModA-like_subst-bd"/>
</dbReference>
<organism evidence="6 7">
    <name type="scientific">Tepidibacillus decaturensis</name>
    <dbReference type="NCBI Taxonomy" id="1413211"/>
    <lineage>
        <taxon>Bacteria</taxon>
        <taxon>Bacillati</taxon>
        <taxon>Bacillota</taxon>
        <taxon>Bacilli</taxon>
        <taxon>Bacillales</taxon>
        <taxon>Bacillaceae</taxon>
        <taxon>Tepidibacillus</taxon>
    </lineage>
</organism>
<dbReference type="GO" id="GO:0046872">
    <property type="term" value="F:metal ion binding"/>
    <property type="evidence" value="ECO:0007669"/>
    <property type="project" value="UniProtKB-KW"/>
</dbReference>
<proteinExistence type="inferred from homology"/>
<evidence type="ECO:0000256" key="1">
    <source>
        <dbReference type="ARBA" id="ARBA00009175"/>
    </source>
</evidence>
<protein>
    <submittedName>
        <fullName evidence="6">Molybdenum ABC transporter substrate-binding protein</fullName>
    </submittedName>
</protein>
<reference evidence="6 7" key="1">
    <citation type="submission" date="2016-02" db="EMBL/GenBank/DDBJ databases">
        <title>Draft Genome for Tepidibacillus decaturensis nov. sp. Strain Z9, an Anaerobic, Moderately Thermophilic and Heterotrophic Bacterium from Deep Subsurface of the Illinois Basin, USA.</title>
        <authorList>
            <person name="Dong Y."/>
            <person name="Chang J.Y."/>
            <person name="Sanford R."/>
            <person name="Fouke B.W."/>
        </authorList>
    </citation>
    <scope>NUCLEOTIDE SEQUENCE [LARGE SCALE GENOMIC DNA]</scope>
    <source>
        <strain evidence="6 7">Z9</strain>
    </source>
</reference>
<accession>A0A135L5A5</accession>
<keyword evidence="7" id="KW-1185">Reference proteome</keyword>
<dbReference type="Proteomes" id="UP000070352">
    <property type="component" value="Unassembled WGS sequence"/>
</dbReference>
<keyword evidence="3 5" id="KW-0479">Metal-binding</keyword>
<evidence type="ECO:0000256" key="5">
    <source>
        <dbReference type="PIRSR" id="PIRSR004846-1"/>
    </source>
</evidence>
<dbReference type="GO" id="GO:0015689">
    <property type="term" value="P:molybdate ion transport"/>
    <property type="evidence" value="ECO:0007669"/>
    <property type="project" value="InterPro"/>
</dbReference>
<evidence type="ECO:0000256" key="4">
    <source>
        <dbReference type="ARBA" id="ARBA00022729"/>
    </source>
</evidence>
<keyword evidence="4" id="KW-0732">Signal</keyword>
<dbReference type="RefSeq" id="WP_235589089.1">
    <property type="nucleotide sequence ID" value="NZ_LSKU01000001.1"/>
</dbReference>
<dbReference type="NCBIfam" id="TIGR01256">
    <property type="entry name" value="modA"/>
    <property type="match status" value="1"/>
</dbReference>
<dbReference type="EMBL" id="LSKU01000001">
    <property type="protein sequence ID" value="KXG44087.1"/>
    <property type="molecule type" value="Genomic_DNA"/>
</dbReference>
<name>A0A135L5A5_9BACI</name>
<dbReference type="CDD" id="cd13539">
    <property type="entry name" value="PBP2_AvModA"/>
    <property type="match status" value="1"/>
</dbReference>
<dbReference type="PIRSF" id="PIRSF004846">
    <property type="entry name" value="ModA"/>
    <property type="match status" value="1"/>
</dbReference>
<dbReference type="STRING" id="1413211.U473_08795"/>
<dbReference type="Gene3D" id="3.40.190.10">
    <property type="entry name" value="Periplasmic binding protein-like II"/>
    <property type="match status" value="2"/>
</dbReference>
<dbReference type="Pfam" id="PF13531">
    <property type="entry name" value="SBP_bac_11"/>
    <property type="match status" value="1"/>
</dbReference>
<dbReference type="PANTHER" id="PTHR30632">
    <property type="entry name" value="MOLYBDATE-BINDING PERIPLASMIC PROTEIN"/>
    <property type="match status" value="1"/>
</dbReference>
<dbReference type="InterPro" id="IPR005950">
    <property type="entry name" value="ModA"/>
</dbReference>